<feature type="coiled-coil region" evidence="2">
    <location>
        <begin position="500"/>
        <end position="550"/>
    </location>
</feature>
<evidence type="ECO:0000256" key="3">
    <source>
        <dbReference type="SAM" id="MobiDB-lite"/>
    </source>
</evidence>
<feature type="signal peptide" evidence="4">
    <location>
        <begin position="1"/>
        <end position="21"/>
    </location>
</feature>
<dbReference type="InterPro" id="IPR051465">
    <property type="entry name" value="Cell_Envelope_Struct_Comp"/>
</dbReference>
<feature type="domain" description="SLH" evidence="5">
    <location>
        <begin position="28"/>
        <end position="91"/>
    </location>
</feature>
<evidence type="ECO:0000256" key="4">
    <source>
        <dbReference type="SAM" id="SignalP"/>
    </source>
</evidence>
<feature type="chain" id="PRO_5046645280" evidence="4">
    <location>
        <begin position="22"/>
        <end position="1072"/>
    </location>
</feature>
<feature type="compositionally biased region" description="Low complexity" evidence="3">
    <location>
        <begin position="611"/>
        <end position="631"/>
    </location>
</feature>
<keyword evidence="2" id="KW-0175">Coiled coil</keyword>
<protein>
    <submittedName>
        <fullName evidence="6">S-layer homology domain-containing protein</fullName>
    </submittedName>
</protein>
<evidence type="ECO:0000313" key="7">
    <source>
        <dbReference type="Proteomes" id="UP001322664"/>
    </source>
</evidence>
<dbReference type="PROSITE" id="PS51272">
    <property type="entry name" value="SLH"/>
    <property type="match status" value="2"/>
</dbReference>
<dbReference type="PANTHER" id="PTHR43308">
    <property type="entry name" value="OUTER MEMBRANE PROTEIN ALPHA-RELATED"/>
    <property type="match status" value="1"/>
</dbReference>
<name>A0ABZ0RYC3_9BACI</name>
<dbReference type="InterPro" id="IPR001119">
    <property type="entry name" value="SLH_dom"/>
</dbReference>
<keyword evidence="7" id="KW-1185">Reference proteome</keyword>
<gene>
    <name evidence="6" type="ORF">R6U77_05480</name>
</gene>
<organism evidence="6 7">
    <name type="scientific">Lysinibacillus louembei</name>
    <dbReference type="NCBI Taxonomy" id="1470088"/>
    <lineage>
        <taxon>Bacteria</taxon>
        <taxon>Bacillati</taxon>
        <taxon>Bacillota</taxon>
        <taxon>Bacilli</taxon>
        <taxon>Bacillales</taxon>
        <taxon>Bacillaceae</taxon>
        <taxon>Lysinibacillus</taxon>
    </lineage>
</organism>
<proteinExistence type="predicted"/>
<accession>A0ABZ0RYC3</accession>
<evidence type="ECO:0000256" key="1">
    <source>
        <dbReference type="ARBA" id="ARBA00022729"/>
    </source>
</evidence>
<dbReference type="Pfam" id="PF00395">
    <property type="entry name" value="SLH"/>
    <property type="match status" value="2"/>
</dbReference>
<feature type="region of interest" description="Disordered" evidence="3">
    <location>
        <begin position="605"/>
        <end position="639"/>
    </location>
</feature>
<reference evidence="6 7" key="1">
    <citation type="submission" date="2023-09" db="EMBL/GenBank/DDBJ databases">
        <authorList>
            <person name="Page C.A."/>
            <person name="Perez-Diaz I.M."/>
        </authorList>
    </citation>
    <scope>NUCLEOTIDE SEQUENCE [LARGE SCALE GENOMIC DNA]</scope>
    <source>
        <strain evidence="6 7">Ll15</strain>
    </source>
</reference>
<evidence type="ECO:0000313" key="6">
    <source>
        <dbReference type="EMBL" id="WPK13140.1"/>
    </source>
</evidence>
<sequence length="1072" mass="116293">MNKNKLFIVATAGLVAASTVAGITTQAAPASFSDVKEKSSHYPAIMDLAQRGIIQGYPDGTFKPNEVVTYAQVAKIVAGVVGIEGTSEELLQLIGITESPNQPVTRYSMATIIAQALQLPTAEKAVPFTDVASQYQAAVAALFTNGITAGTSATTFSGERYVTRGQLATFIVRAERVMQAAPTIIGATLMVKDIQNNQLITDEQQWSIDTKAKAILNAKNAPALAGAQLDVIIEDGKIIEVLAIDLNTPGQSEAYAVLDGGGTSVGNIVVNADFIELKNMKIVADLRVVGKTSNVALDKVNVVGQIFLQEAEVPKTASLTKVATNFYTDGVRLYVRNGQVSSITTQGQAQINSDVVIPYIQVLGPALEVNAPNVGLVEMHSWMHPQQILSGMSTIDILSAASPDVVSGMLDNLRKIQKENEEFIKKLAGTNAFAPTEQELRIQLESVIAAIVREAEQKNHLTQEQIKVLLEQSAAKSLDFSKNLSEELNKIYGPQLGSMLQRQLVQEHQQQQRLQELERQKKIQEQQRLVEQIQEQARLLQQSAQQQISQINLQGSLQINNALLPFAANTGLTLDEGVNIRNVTTNLTAEQQRQRLIARQGQIKAINGQQSPSSSPSTNSSSGSTGSGDSTTPPPPKLETANLETMIQKAQERRTAIDAAAATEPIAANGDAIPYTQKWMPQSVVAALDTAIADAEKMLANAKGNQRIASLANVKLQLAVTQPEITQMVEKLENLMRIQAIEGLKEKKWIYEALHGKEISAERIPPADILDGILPPPGTDIFPNIGVDVSIVMPEGISEEEFRVLITVLSFLDEHSEIDPQESILIIKVLLNEMSKTEDTIRITDTQILVPLFEGLSYTDPTTQQSVTLVEALKAEMAIKVAQIEITGMTYTTTGMTLTYTSSDINPYLLLGQTVDLEFGNGQERKNVEIISVSDSEIHLGFEMNMDDRASLESITLAGYQFNGLPMDIAPAPEEMLIPVTEAIYTAMAAGFPYEITLTHEGNIESERLLDKDLTLVLDGQSILGTISNATDTKILISFELPSDLPMPQLLQTITLSGYKFDIPSGGLLLVR</sequence>
<evidence type="ECO:0000259" key="5">
    <source>
        <dbReference type="PROSITE" id="PS51272"/>
    </source>
</evidence>
<dbReference type="Proteomes" id="UP001322664">
    <property type="component" value="Chromosome"/>
</dbReference>
<keyword evidence="1 4" id="KW-0732">Signal</keyword>
<dbReference type="RefSeq" id="WP_319837741.1">
    <property type="nucleotide sequence ID" value="NZ_CP137624.1"/>
</dbReference>
<evidence type="ECO:0000256" key="2">
    <source>
        <dbReference type="SAM" id="Coils"/>
    </source>
</evidence>
<feature type="domain" description="SLH" evidence="5">
    <location>
        <begin position="122"/>
        <end position="185"/>
    </location>
</feature>
<dbReference type="EMBL" id="CP137624">
    <property type="protein sequence ID" value="WPK13140.1"/>
    <property type="molecule type" value="Genomic_DNA"/>
</dbReference>